<evidence type="ECO:0000313" key="2">
    <source>
        <dbReference type="WBParaSite" id="ES5_v2.g24355.t1"/>
    </source>
</evidence>
<dbReference type="Proteomes" id="UP000887579">
    <property type="component" value="Unplaced"/>
</dbReference>
<proteinExistence type="predicted"/>
<organism evidence="1 2">
    <name type="scientific">Panagrolaimus sp. ES5</name>
    <dbReference type="NCBI Taxonomy" id="591445"/>
    <lineage>
        <taxon>Eukaryota</taxon>
        <taxon>Metazoa</taxon>
        <taxon>Ecdysozoa</taxon>
        <taxon>Nematoda</taxon>
        <taxon>Chromadorea</taxon>
        <taxon>Rhabditida</taxon>
        <taxon>Tylenchina</taxon>
        <taxon>Panagrolaimomorpha</taxon>
        <taxon>Panagrolaimoidea</taxon>
        <taxon>Panagrolaimidae</taxon>
        <taxon>Panagrolaimus</taxon>
    </lineage>
</organism>
<accession>A0AC34G3U3</accession>
<sequence>MLSFDIAILEFPEDTDFGIEPVKLAKDYIEKEGDEAYITGFGAWWMEGNNSSGGSDVLRHDKISMINDCFGTLEICGGNSNQHALPGDSGGPMLIQRNNQWYQIGVCSSHSNYDFRTRVSSYCNFIEEVTKNEVKCESIFLESQILPLKHFEPIYNGQETPLKLFDFVIPFYNCYFSDGCTATVISKRHLLTSADCVYQEWLINFCQITDYSSYKSIHCVFFPDFRSKNVATPLKYPERVFAYFPLNYKWPYYHNLAVIEFPEGTDFGVKPVTLAKDYIQTYLENETLIVAGYGKHERDQNIPPLLHHSNASYKLYEPGLKIYHFENITFTQDNGGPTLIERNGKFYQIFVNYFLGTPSGILQNIYLNQDEGGPTLIEKNGKLYQVYVNYFNGAAGVSLSRECNFIEEVTKNEVKCESVAPIYEKPFESTTTFLSPFSEQFTLLPQKQGSPNNASRIVFQIKLFLFTIFTVFFL</sequence>
<name>A0AC34G3U3_9BILA</name>
<evidence type="ECO:0000313" key="1">
    <source>
        <dbReference type="Proteomes" id="UP000887579"/>
    </source>
</evidence>
<protein>
    <submittedName>
        <fullName evidence="2">Peptidase S1 domain-containing protein</fullName>
    </submittedName>
</protein>
<dbReference type="WBParaSite" id="ES5_v2.g24355.t1">
    <property type="protein sequence ID" value="ES5_v2.g24355.t1"/>
    <property type="gene ID" value="ES5_v2.g24355"/>
</dbReference>
<reference evidence="2" key="1">
    <citation type="submission" date="2022-11" db="UniProtKB">
        <authorList>
            <consortium name="WormBaseParasite"/>
        </authorList>
    </citation>
    <scope>IDENTIFICATION</scope>
</reference>